<proteinExistence type="predicted"/>
<dbReference type="Proteomes" id="UP001165065">
    <property type="component" value="Unassembled WGS sequence"/>
</dbReference>
<dbReference type="AlphaFoldDB" id="A0A9W7LDY8"/>
<keyword evidence="3" id="KW-1185">Reference proteome</keyword>
<dbReference type="EMBL" id="BRYA01000290">
    <property type="protein sequence ID" value="GMI46271.1"/>
    <property type="molecule type" value="Genomic_DNA"/>
</dbReference>
<name>A0A9W7LDY8_9STRA</name>
<feature type="region of interest" description="Disordered" evidence="1">
    <location>
        <begin position="34"/>
        <end position="58"/>
    </location>
</feature>
<organism evidence="2 3">
    <name type="scientific">Triparma columacea</name>
    <dbReference type="NCBI Taxonomy" id="722753"/>
    <lineage>
        <taxon>Eukaryota</taxon>
        <taxon>Sar</taxon>
        <taxon>Stramenopiles</taxon>
        <taxon>Ochrophyta</taxon>
        <taxon>Bolidophyceae</taxon>
        <taxon>Parmales</taxon>
        <taxon>Triparmaceae</taxon>
        <taxon>Triparma</taxon>
    </lineage>
</organism>
<gene>
    <name evidence="2" type="ORF">TrCOL_g320</name>
</gene>
<dbReference type="OrthoDB" id="42467at2759"/>
<evidence type="ECO:0000313" key="2">
    <source>
        <dbReference type="EMBL" id="GMI46271.1"/>
    </source>
</evidence>
<evidence type="ECO:0000256" key="1">
    <source>
        <dbReference type="SAM" id="MobiDB-lite"/>
    </source>
</evidence>
<comment type="caution">
    <text evidence="2">The sequence shown here is derived from an EMBL/GenBank/DDBJ whole genome shotgun (WGS) entry which is preliminary data.</text>
</comment>
<evidence type="ECO:0000313" key="3">
    <source>
        <dbReference type="Proteomes" id="UP001165065"/>
    </source>
</evidence>
<sequence>MDTDIVLYTDSSCGETVPQPQLGVWLEGRLYELEREEEEEEEEEEEGETKLVPVEGSKGVDGSNVRLMGVLDHSLFELSARQINGGQGLGNPHGEHCEDVFIVGREALKEEIGRLMMARS</sequence>
<accession>A0A9W7LDY8</accession>
<feature type="compositionally biased region" description="Acidic residues" evidence="1">
    <location>
        <begin position="34"/>
        <end position="47"/>
    </location>
</feature>
<reference evidence="3" key="1">
    <citation type="journal article" date="2023" name="Commun. Biol.">
        <title>Genome analysis of Parmales, the sister group of diatoms, reveals the evolutionary specialization of diatoms from phago-mixotrophs to photoautotrophs.</title>
        <authorList>
            <person name="Ban H."/>
            <person name="Sato S."/>
            <person name="Yoshikawa S."/>
            <person name="Yamada K."/>
            <person name="Nakamura Y."/>
            <person name="Ichinomiya M."/>
            <person name="Sato N."/>
            <person name="Blanc-Mathieu R."/>
            <person name="Endo H."/>
            <person name="Kuwata A."/>
            <person name="Ogata H."/>
        </authorList>
    </citation>
    <scope>NUCLEOTIDE SEQUENCE [LARGE SCALE GENOMIC DNA]</scope>
</reference>
<protein>
    <submittedName>
        <fullName evidence="2">Uncharacterized protein</fullName>
    </submittedName>
</protein>